<dbReference type="Proteomes" id="UP000011058">
    <property type="component" value="Chromosome"/>
</dbReference>
<evidence type="ECO:0000313" key="1">
    <source>
        <dbReference type="EMBL" id="CCH01256.1"/>
    </source>
</evidence>
<keyword evidence="2" id="KW-1185">Reference proteome</keyword>
<protein>
    <submittedName>
        <fullName evidence="1">Uncharacterized protein</fullName>
    </submittedName>
</protein>
<dbReference type="STRING" id="1166018.FAES_3247"/>
<organism evidence="1 2">
    <name type="scientific">Fibrella aestuarina BUZ 2</name>
    <dbReference type="NCBI Taxonomy" id="1166018"/>
    <lineage>
        <taxon>Bacteria</taxon>
        <taxon>Pseudomonadati</taxon>
        <taxon>Bacteroidota</taxon>
        <taxon>Cytophagia</taxon>
        <taxon>Cytophagales</taxon>
        <taxon>Spirosomataceae</taxon>
        <taxon>Fibrella</taxon>
    </lineage>
</organism>
<dbReference type="HOGENOM" id="CLU_1281604_0_0_10"/>
<accession>I0KAV3</accession>
<dbReference type="EMBL" id="HE796683">
    <property type="protein sequence ID" value="CCH01256.1"/>
    <property type="molecule type" value="Genomic_DNA"/>
</dbReference>
<sequence>MTNYDVFALWEKLRKSDVPYLAPNRFAAYYTTERAAWQKLKALEKETDYIRELMAAFVVRKLIQHPGTVIDLATITPAVGPIRALNLTFSYNVGGLTRPLPDRPCAPAKDDTLAVDQGNPARRADDWYPKYQQEGTKLTLLSKTTPIIAMLSYWQVPPALLPPPPTATNAQVLIEGDKAVSEILDRVLARHLRPSGPSAYAALTGSEIPQRELNL</sequence>
<reference evidence="1 2" key="1">
    <citation type="journal article" date="2012" name="J. Bacteriol.">
        <title>Genome Sequence of Fibrella aestuarina BUZ 2T, a Filamentous Marine Bacterium.</title>
        <authorList>
            <person name="Filippini M."/>
            <person name="Qi W."/>
            <person name="Blom J."/>
            <person name="Goesmann A."/>
            <person name="Smits T.H."/>
            <person name="Bagheri H.C."/>
        </authorList>
    </citation>
    <scope>NUCLEOTIDE SEQUENCE [LARGE SCALE GENOMIC DNA]</scope>
    <source>
        <strain evidence="2">BUZ 2T</strain>
    </source>
</reference>
<evidence type="ECO:0000313" key="2">
    <source>
        <dbReference type="Proteomes" id="UP000011058"/>
    </source>
</evidence>
<dbReference type="AlphaFoldDB" id="I0KAV3"/>
<name>I0KAV3_9BACT</name>
<dbReference type="RefSeq" id="WP_015332355.1">
    <property type="nucleotide sequence ID" value="NC_020054.1"/>
</dbReference>
<dbReference type="KEGG" id="fae:FAES_3247"/>
<proteinExistence type="predicted"/>
<gene>
    <name evidence="1" type="ORF">FAES_3247</name>
</gene>